<feature type="transmembrane region" description="Helical" evidence="2">
    <location>
        <begin position="239"/>
        <end position="256"/>
    </location>
</feature>
<protein>
    <recommendedName>
        <fullName evidence="5">Integral membrane protein</fullName>
    </recommendedName>
</protein>
<feature type="region of interest" description="Disordered" evidence="1">
    <location>
        <begin position="157"/>
        <end position="190"/>
    </location>
</feature>
<reference evidence="3 4" key="1">
    <citation type="submission" date="2024-09" db="EMBL/GenBank/DDBJ databases">
        <title>Rethinking Asexuality: The Enigmatic Case of Functional Sexual Genes in Lepraria (Stereocaulaceae).</title>
        <authorList>
            <person name="Doellman M."/>
            <person name="Sun Y."/>
            <person name="Barcenas-Pena A."/>
            <person name="Lumbsch H.T."/>
            <person name="Grewe F."/>
        </authorList>
    </citation>
    <scope>NUCLEOTIDE SEQUENCE [LARGE SCALE GENOMIC DNA]</scope>
    <source>
        <strain evidence="3 4">Grewe 0041</strain>
    </source>
</reference>
<organism evidence="3 4">
    <name type="scientific">Lepraria finkii</name>
    <dbReference type="NCBI Taxonomy" id="1340010"/>
    <lineage>
        <taxon>Eukaryota</taxon>
        <taxon>Fungi</taxon>
        <taxon>Dikarya</taxon>
        <taxon>Ascomycota</taxon>
        <taxon>Pezizomycotina</taxon>
        <taxon>Lecanoromycetes</taxon>
        <taxon>OSLEUM clade</taxon>
        <taxon>Lecanoromycetidae</taxon>
        <taxon>Lecanorales</taxon>
        <taxon>Lecanorineae</taxon>
        <taxon>Stereocaulaceae</taxon>
        <taxon>Lepraria</taxon>
    </lineage>
</organism>
<keyword evidence="2" id="KW-0812">Transmembrane</keyword>
<evidence type="ECO:0000313" key="4">
    <source>
        <dbReference type="Proteomes" id="UP001590951"/>
    </source>
</evidence>
<dbReference type="PANTHER" id="PTHR12459:SF15">
    <property type="entry name" value="TRANSMEMBRANE PROTEIN 135"/>
    <property type="match status" value="1"/>
</dbReference>
<keyword evidence="4" id="KW-1185">Reference proteome</keyword>
<gene>
    <name evidence="3" type="ORF">ABVK25_009709</name>
</gene>
<accession>A0ABR4AYH2</accession>
<sequence>MHRVTLQGMENRKYQHSVSASLQLPLALFLPALRAYGLAYISTTGPRLLTLLLYLYRKKSARYSVLSSTYKILKGSLAIRRFPTFCGALVGGHTFLQIPLRVVYDYCCSIAGIKNGRSRRLYDARHAVPRFVAALLSAWFSLQLLNRAKPAKVDETASNKILGDSQDQPATSPESKLSVRTSRADAQPSTPLLSGKTIDLTILAVTRALDTLIVNAWRRSQSFRSPTGTLKTLSRHTDTLMFALGSGAIMWAWFYLPTRLPTAYNKWIGSAAQVDSRLIHLLREARAERLIYGKDTGHAPILQSMCTEYDWPLEWGDPAITTPFPCEVVHMGTGPSCHWHAAVRFTRAFKFALATNLPLQILVKGRHPSMKAFRRACEVAVRSSAFLGAFVGLFYYGVCLSRTCLGPNIFSRDTITLQMWDSGLCVGAGCVLCGWSILIEAEKRREELAMFVAPRALATWLPREYDAKYFWREKAAFSVSVAVLFTLANEDPMKVRGVLGRVLHSVLQ</sequence>
<dbReference type="Proteomes" id="UP001590951">
    <property type="component" value="Unassembled WGS sequence"/>
</dbReference>
<comment type="caution">
    <text evidence="3">The sequence shown here is derived from an EMBL/GenBank/DDBJ whole genome shotgun (WGS) entry which is preliminary data.</text>
</comment>
<dbReference type="EMBL" id="JBHFEH010000054">
    <property type="protein sequence ID" value="KAL2049982.1"/>
    <property type="molecule type" value="Genomic_DNA"/>
</dbReference>
<proteinExistence type="predicted"/>
<evidence type="ECO:0000256" key="1">
    <source>
        <dbReference type="SAM" id="MobiDB-lite"/>
    </source>
</evidence>
<feature type="compositionally biased region" description="Polar residues" evidence="1">
    <location>
        <begin position="165"/>
        <end position="181"/>
    </location>
</feature>
<evidence type="ECO:0000313" key="3">
    <source>
        <dbReference type="EMBL" id="KAL2049982.1"/>
    </source>
</evidence>
<keyword evidence="2" id="KW-0472">Membrane</keyword>
<evidence type="ECO:0000256" key="2">
    <source>
        <dbReference type="SAM" id="Phobius"/>
    </source>
</evidence>
<feature type="transmembrane region" description="Helical" evidence="2">
    <location>
        <begin position="418"/>
        <end position="438"/>
    </location>
</feature>
<keyword evidence="2" id="KW-1133">Transmembrane helix</keyword>
<dbReference type="PANTHER" id="PTHR12459">
    <property type="entry name" value="TRANSMEMBRANE PROTEIN 135-RELATED"/>
    <property type="match status" value="1"/>
</dbReference>
<feature type="transmembrane region" description="Helical" evidence="2">
    <location>
        <begin position="379"/>
        <end position="398"/>
    </location>
</feature>
<dbReference type="InterPro" id="IPR026749">
    <property type="entry name" value="Tmem135"/>
</dbReference>
<name>A0ABR4AYH2_9LECA</name>
<evidence type="ECO:0008006" key="5">
    <source>
        <dbReference type="Google" id="ProtNLM"/>
    </source>
</evidence>